<proteinExistence type="predicted"/>
<reference evidence="2" key="1">
    <citation type="submission" date="2003-05" db="EMBL/GenBank/DDBJ databases">
        <title>Characterization of the transfer region of the 68 kb plasmid pBI1063.</title>
        <authorList>
            <person name="Battermann A."/>
            <person name="Disque-Kochem C."/>
            <person name="Dreiseikelmann B."/>
        </authorList>
    </citation>
    <scope>NUCLEOTIDE SEQUENCE</scope>
    <source>
        <plasmid evidence="2">pBI1063</plasmid>
    </source>
</reference>
<feature type="compositionally biased region" description="Pro residues" evidence="1">
    <location>
        <begin position="86"/>
        <end position="99"/>
    </location>
</feature>
<accession>Q7WZN0</accession>
<organism evidence="2">
    <name type="scientific">Stenotrophomonas maltophilia</name>
    <name type="common">Pseudomonas maltophilia</name>
    <name type="synonym">Xanthomonas maltophilia</name>
    <dbReference type="NCBI Taxonomy" id="40324"/>
    <lineage>
        <taxon>Bacteria</taxon>
        <taxon>Pseudomonadati</taxon>
        <taxon>Pseudomonadota</taxon>
        <taxon>Gammaproteobacteria</taxon>
        <taxon>Lysobacterales</taxon>
        <taxon>Lysobacteraceae</taxon>
        <taxon>Stenotrophomonas</taxon>
        <taxon>Stenotrophomonas maltophilia group</taxon>
    </lineage>
</organism>
<dbReference type="AlphaFoldDB" id="Q7WZN0"/>
<evidence type="ECO:0000256" key="1">
    <source>
        <dbReference type="SAM" id="MobiDB-lite"/>
    </source>
</evidence>
<protein>
    <submittedName>
        <fullName evidence="2">Putative transfer protein</fullName>
    </submittedName>
</protein>
<evidence type="ECO:0000313" key="2">
    <source>
        <dbReference type="EMBL" id="AAP82042.1"/>
    </source>
</evidence>
<dbReference type="Pfam" id="PF17273">
    <property type="entry name" value="DUF5338"/>
    <property type="match status" value="1"/>
</dbReference>
<geneLocation type="plasmid" evidence="2">
    <name>pBI1063</name>
</geneLocation>
<feature type="region of interest" description="Disordered" evidence="1">
    <location>
        <begin position="58"/>
        <end position="132"/>
    </location>
</feature>
<feature type="compositionally biased region" description="Polar residues" evidence="1">
    <location>
        <begin position="64"/>
        <end position="74"/>
    </location>
</feature>
<sequence length="132" mass="14123">MSTPEKKSRGGGRVAFLKHRAAIKEKIEAGHVRRHIYDDIPDLGISYSQFIRYVNHFITPGDPNVTQAAPQQTPKPRGQADAGPGTSPPSPARPEPAQPGTPAKPASTSERRSGAQPRLQHTSAASKDDLVG</sequence>
<gene>
    <name evidence="2" type="primary">traK</name>
</gene>
<keyword evidence="2" id="KW-0614">Plasmid</keyword>
<dbReference type="InterPro" id="IPR035225">
    <property type="entry name" value="DUF5338"/>
</dbReference>
<dbReference type="EMBL" id="AY299014">
    <property type="protein sequence ID" value="AAP82042.1"/>
    <property type="molecule type" value="Genomic_DNA"/>
</dbReference>
<name>Q7WZN0_STEMA</name>